<keyword evidence="1 6" id="KW-0645">Protease</keyword>
<keyword evidence="3 6" id="KW-0378">Hydrolase</keyword>
<comment type="caution">
    <text evidence="10">The sequence shown here is derived from an EMBL/GenBank/DDBJ whole genome shotgun (WGS) entry which is preliminary data.</text>
</comment>
<accession>A0ABW4ZVY4</accession>
<feature type="transmembrane region" description="Helical" evidence="7">
    <location>
        <begin position="290"/>
        <end position="318"/>
    </location>
</feature>
<feature type="domain" description="CAAX prenyl protease 1 N-terminal" evidence="9">
    <location>
        <begin position="46"/>
        <end position="205"/>
    </location>
</feature>
<comment type="similarity">
    <text evidence="6">Belongs to the peptidase M48 family.</text>
</comment>
<evidence type="ECO:0000313" key="10">
    <source>
        <dbReference type="EMBL" id="MFD2169606.1"/>
    </source>
</evidence>
<dbReference type="Pfam" id="PF16491">
    <property type="entry name" value="Peptidase_M48_N"/>
    <property type="match status" value="1"/>
</dbReference>
<feature type="transmembrane region" description="Helical" evidence="7">
    <location>
        <begin position="64"/>
        <end position="85"/>
    </location>
</feature>
<evidence type="ECO:0000256" key="3">
    <source>
        <dbReference type="ARBA" id="ARBA00022801"/>
    </source>
</evidence>
<dbReference type="EMBL" id="JBHUIO010000005">
    <property type="protein sequence ID" value="MFD2169606.1"/>
    <property type="molecule type" value="Genomic_DNA"/>
</dbReference>
<keyword evidence="11" id="KW-1185">Reference proteome</keyword>
<evidence type="ECO:0000256" key="5">
    <source>
        <dbReference type="ARBA" id="ARBA00023049"/>
    </source>
</evidence>
<evidence type="ECO:0000256" key="4">
    <source>
        <dbReference type="ARBA" id="ARBA00022833"/>
    </source>
</evidence>
<comment type="cofactor">
    <cofactor evidence="6">
        <name>Zn(2+)</name>
        <dbReference type="ChEBI" id="CHEBI:29105"/>
    </cofactor>
    <text evidence="6">Binds 1 zinc ion per subunit.</text>
</comment>
<keyword evidence="4 6" id="KW-0862">Zinc</keyword>
<feature type="transmembrane region" description="Helical" evidence="7">
    <location>
        <begin position="330"/>
        <end position="350"/>
    </location>
</feature>
<dbReference type="Pfam" id="PF01435">
    <property type="entry name" value="Peptidase_M48"/>
    <property type="match status" value="1"/>
</dbReference>
<dbReference type="InterPro" id="IPR027057">
    <property type="entry name" value="CAXX_Prtase_1"/>
</dbReference>
<keyword evidence="7" id="KW-0472">Membrane</keyword>
<keyword evidence="7" id="KW-1133">Transmembrane helix</keyword>
<evidence type="ECO:0000256" key="7">
    <source>
        <dbReference type="SAM" id="Phobius"/>
    </source>
</evidence>
<reference evidence="11" key="1">
    <citation type="journal article" date="2019" name="Int. J. Syst. Evol. Microbiol.">
        <title>The Global Catalogue of Microorganisms (GCM) 10K type strain sequencing project: providing services to taxonomists for standard genome sequencing and annotation.</title>
        <authorList>
            <consortium name="The Broad Institute Genomics Platform"/>
            <consortium name="The Broad Institute Genome Sequencing Center for Infectious Disease"/>
            <person name="Wu L."/>
            <person name="Ma J."/>
        </authorList>
    </citation>
    <scope>NUCLEOTIDE SEQUENCE [LARGE SCALE GENOMIC DNA]</scope>
    <source>
        <strain evidence="11">CGMCC 1.13574</strain>
    </source>
</reference>
<feature type="transmembrane region" description="Helical" evidence="7">
    <location>
        <begin position="148"/>
        <end position="170"/>
    </location>
</feature>
<evidence type="ECO:0000256" key="6">
    <source>
        <dbReference type="RuleBase" id="RU003983"/>
    </source>
</evidence>
<proteinExistence type="inferred from homology"/>
<keyword evidence="7" id="KW-0812">Transmembrane</keyword>
<evidence type="ECO:0000256" key="2">
    <source>
        <dbReference type="ARBA" id="ARBA00022723"/>
    </source>
</evidence>
<gene>
    <name evidence="10" type="ORF">ACFSOY_06320</name>
</gene>
<dbReference type="CDD" id="cd07343">
    <property type="entry name" value="M48A_Zmpste24p_like"/>
    <property type="match status" value="1"/>
</dbReference>
<sequence>MKRSYLTIPLCFFILAASLWMAHYVYSDGSVVTEVVKGEAAHPLSFMSEEEYQRTVEFSRTKEALYFASVGFDWVILLFLLGAGLSSRMRNLAINRFKRSTFGQVTLYVVLFQLITALLHLPLSWYRHMVDVNYGVSNMTPGAWFSELLLDLGINTLLTIPVIWIALLIIRKKPKSWWLWLWSATVPLLIFLIVIQPVFIDPLYNDFKPLQDQQLKAKILDLAEKADIPSQNVYEVDMSKKTNGLNAYVNGIGPSARIVLWDTTLRQLNEEEILFIMGHEMGHYVKNHMLWGLAGSLVILLISFYLLSIVYPLVVRFMGRVWGLKGEQDIAALPVALLILSLFSFLVAPAENYLQRVHEQASDRYAVEITGGNAAAGVTSFQKLSRLSLSDPNPSPLVKLLLYSHPTLSERIRDLEEMAKQQKTR</sequence>
<evidence type="ECO:0000256" key="1">
    <source>
        <dbReference type="ARBA" id="ARBA00022670"/>
    </source>
</evidence>
<feature type="domain" description="Peptidase M48" evidence="8">
    <location>
        <begin position="209"/>
        <end position="418"/>
    </location>
</feature>
<name>A0ABW4ZVY4_9BACL</name>
<organism evidence="10 11">
    <name type="scientific">Tumebacillus lipolyticus</name>
    <dbReference type="NCBI Taxonomy" id="1280370"/>
    <lineage>
        <taxon>Bacteria</taxon>
        <taxon>Bacillati</taxon>
        <taxon>Bacillota</taxon>
        <taxon>Bacilli</taxon>
        <taxon>Bacillales</taxon>
        <taxon>Alicyclobacillaceae</taxon>
        <taxon>Tumebacillus</taxon>
    </lineage>
</organism>
<dbReference type="Proteomes" id="UP001597343">
    <property type="component" value="Unassembled WGS sequence"/>
</dbReference>
<feature type="transmembrane region" description="Helical" evidence="7">
    <location>
        <begin position="105"/>
        <end position="128"/>
    </location>
</feature>
<evidence type="ECO:0000313" key="11">
    <source>
        <dbReference type="Proteomes" id="UP001597343"/>
    </source>
</evidence>
<keyword evidence="5 6" id="KW-0482">Metalloprotease</keyword>
<protein>
    <submittedName>
        <fullName evidence="10">M48 family metallopeptidase</fullName>
    </submittedName>
</protein>
<dbReference type="Gene3D" id="3.30.2010.10">
    <property type="entry name" value="Metalloproteases ('zincins'), catalytic domain"/>
    <property type="match status" value="1"/>
</dbReference>
<feature type="transmembrane region" description="Helical" evidence="7">
    <location>
        <begin position="177"/>
        <end position="200"/>
    </location>
</feature>
<keyword evidence="2" id="KW-0479">Metal-binding</keyword>
<dbReference type="InterPro" id="IPR032456">
    <property type="entry name" value="Peptidase_M48_N"/>
</dbReference>
<dbReference type="RefSeq" id="WP_386044892.1">
    <property type="nucleotide sequence ID" value="NZ_JBHUIO010000005.1"/>
</dbReference>
<dbReference type="PANTHER" id="PTHR10120">
    <property type="entry name" value="CAAX PRENYL PROTEASE 1"/>
    <property type="match status" value="1"/>
</dbReference>
<evidence type="ECO:0000259" key="8">
    <source>
        <dbReference type="Pfam" id="PF01435"/>
    </source>
</evidence>
<evidence type="ECO:0000259" key="9">
    <source>
        <dbReference type="Pfam" id="PF16491"/>
    </source>
</evidence>
<dbReference type="InterPro" id="IPR001915">
    <property type="entry name" value="Peptidase_M48"/>
</dbReference>